<comment type="cofactor">
    <cofactor evidence="1">
        <name>Mg(2+)</name>
        <dbReference type="ChEBI" id="CHEBI:18420"/>
    </cofactor>
</comment>
<dbReference type="NCBIfam" id="TIGR00232">
    <property type="entry name" value="tktlase_bact"/>
    <property type="match status" value="1"/>
</dbReference>
<evidence type="ECO:0000256" key="7">
    <source>
        <dbReference type="ARBA" id="ARBA00022842"/>
    </source>
</evidence>
<evidence type="ECO:0000256" key="10">
    <source>
        <dbReference type="NCBIfam" id="TIGR00232"/>
    </source>
</evidence>
<dbReference type="InterPro" id="IPR005474">
    <property type="entry name" value="Transketolase_N"/>
</dbReference>
<evidence type="ECO:0000256" key="1">
    <source>
        <dbReference type="ARBA" id="ARBA00001946"/>
    </source>
</evidence>
<keyword evidence="8" id="KW-0786">Thiamine pyrophosphate</keyword>
<dbReference type="EMBL" id="JBGQPK010000008">
    <property type="protein sequence ID" value="MFL2028653.1"/>
    <property type="molecule type" value="Genomic_DNA"/>
</dbReference>
<evidence type="ECO:0000313" key="12">
    <source>
        <dbReference type="EMBL" id="MFL2028653.1"/>
    </source>
</evidence>
<evidence type="ECO:0000256" key="6">
    <source>
        <dbReference type="ARBA" id="ARBA00022723"/>
    </source>
</evidence>
<name>A0ABW8UB96_9LACO</name>
<dbReference type="Pfam" id="PF00456">
    <property type="entry name" value="Transketolase_N"/>
    <property type="match status" value="1"/>
</dbReference>
<evidence type="ECO:0000256" key="8">
    <source>
        <dbReference type="ARBA" id="ARBA00023052"/>
    </source>
</evidence>
<keyword evidence="6" id="KW-0479">Metal-binding</keyword>
<evidence type="ECO:0000256" key="4">
    <source>
        <dbReference type="ARBA" id="ARBA00013152"/>
    </source>
</evidence>
<dbReference type="PANTHER" id="PTHR43522">
    <property type="entry name" value="TRANSKETOLASE"/>
    <property type="match status" value="1"/>
</dbReference>
<dbReference type="PANTHER" id="PTHR43522:SF2">
    <property type="entry name" value="TRANSKETOLASE 1-RELATED"/>
    <property type="match status" value="1"/>
</dbReference>
<dbReference type="InterPro" id="IPR029061">
    <property type="entry name" value="THDP-binding"/>
</dbReference>
<organism evidence="12 13">
    <name type="scientific">Loigolactobacillus zhaoyuanensis</name>
    <dbReference type="NCBI Taxonomy" id="2486017"/>
    <lineage>
        <taxon>Bacteria</taxon>
        <taxon>Bacillati</taxon>
        <taxon>Bacillota</taxon>
        <taxon>Bacilli</taxon>
        <taxon>Lactobacillales</taxon>
        <taxon>Lactobacillaceae</taxon>
        <taxon>Loigolactobacillus</taxon>
    </lineage>
</organism>
<gene>
    <name evidence="12" type="primary">tkt</name>
    <name evidence="12" type="ORF">ACEN34_03380</name>
</gene>
<protein>
    <recommendedName>
        <fullName evidence="4 10">Transketolase</fullName>
        <ecNumber evidence="4 10">2.2.1.1</ecNumber>
    </recommendedName>
</protein>
<dbReference type="GO" id="GO:0004802">
    <property type="term" value="F:transketolase activity"/>
    <property type="evidence" value="ECO:0007669"/>
    <property type="project" value="UniProtKB-EC"/>
</dbReference>
<evidence type="ECO:0000256" key="2">
    <source>
        <dbReference type="ARBA" id="ARBA00001964"/>
    </source>
</evidence>
<evidence type="ECO:0000313" key="13">
    <source>
        <dbReference type="Proteomes" id="UP001625389"/>
    </source>
</evidence>
<dbReference type="CDD" id="cd02012">
    <property type="entry name" value="TPP_TK"/>
    <property type="match status" value="1"/>
</dbReference>
<evidence type="ECO:0000256" key="5">
    <source>
        <dbReference type="ARBA" id="ARBA00022679"/>
    </source>
</evidence>
<comment type="similarity">
    <text evidence="3">Belongs to the transketolase family.</text>
</comment>
<evidence type="ECO:0000256" key="9">
    <source>
        <dbReference type="ARBA" id="ARBA00049473"/>
    </source>
</evidence>
<dbReference type="SUPFAM" id="SSF52922">
    <property type="entry name" value="TK C-terminal domain-like"/>
    <property type="match status" value="1"/>
</dbReference>
<proteinExistence type="inferred from homology"/>
<accession>A0ABW8UB96</accession>
<dbReference type="InterPro" id="IPR055152">
    <property type="entry name" value="Transketolase-like_C_2"/>
</dbReference>
<evidence type="ECO:0000259" key="11">
    <source>
        <dbReference type="SMART" id="SM00861"/>
    </source>
</evidence>
<comment type="cofactor">
    <cofactor evidence="2">
        <name>thiamine diphosphate</name>
        <dbReference type="ChEBI" id="CHEBI:58937"/>
    </cofactor>
</comment>
<dbReference type="Proteomes" id="UP001625389">
    <property type="component" value="Unassembled WGS sequence"/>
</dbReference>
<feature type="domain" description="Transketolase-like pyrimidine-binding" evidence="11">
    <location>
        <begin position="353"/>
        <end position="524"/>
    </location>
</feature>
<dbReference type="Pfam" id="PF02779">
    <property type="entry name" value="Transket_pyr"/>
    <property type="match status" value="1"/>
</dbReference>
<keyword evidence="5 12" id="KW-0808">Transferase</keyword>
<dbReference type="Gene3D" id="3.40.50.920">
    <property type="match status" value="1"/>
</dbReference>
<keyword evidence="7" id="KW-0460">Magnesium</keyword>
<dbReference type="SMART" id="SM00861">
    <property type="entry name" value="Transket_pyr"/>
    <property type="match status" value="1"/>
</dbReference>
<dbReference type="Gene3D" id="3.40.50.970">
    <property type="match status" value="2"/>
</dbReference>
<dbReference type="Pfam" id="PF22613">
    <property type="entry name" value="Transketolase_C_1"/>
    <property type="match status" value="1"/>
</dbReference>
<dbReference type="InterPro" id="IPR005478">
    <property type="entry name" value="Transketolase_bac-like"/>
</dbReference>
<dbReference type="InterPro" id="IPR005475">
    <property type="entry name" value="Transketolase-like_Pyr-bd"/>
</dbReference>
<dbReference type="EC" id="2.2.1.1" evidence="4 10"/>
<reference evidence="12 13" key="1">
    <citation type="submission" date="2024-08" db="EMBL/GenBank/DDBJ databases">
        <authorList>
            <person name="Arias E."/>
        </authorList>
    </citation>
    <scope>NUCLEOTIDE SEQUENCE [LARGE SCALE GENOMIC DNA]</scope>
    <source>
        <strain evidence="12 13">FAM 25317</strain>
    </source>
</reference>
<evidence type="ECO:0000256" key="3">
    <source>
        <dbReference type="ARBA" id="ARBA00007131"/>
    </source>
</evidence>
<sequence length="678" mass="73154">MFDETDQLSVNALRALSIDMIERAGSGHPGLPLDAAPMAYVLYSRHLRVDPQAPNWTNRDRFVLSAGHGSALLYSLLHLSGFPTSMADLQQFRQLHSMTPGHPEHGLVAGVDATTGPLGQGLGMAVGMAMAETHLAAQFNTPQQQVIDHFTYVICGDGDLMEGISHEAASLAGNLKLNKLIVLYDSNDVSLDGATDRTFSDDAQQRFTSYGWDYQKVSDGNDLAAIDTAITAAKAATDAPSIIEIKTTIGFGAPKQGTHLVHGAPLGQSDLAVTKRNLGWQAEPFTVPAAVKQRFQKQVQQRGQSAHQQWQTLLTAYAQAQPALAEQLQQALTQKLPANWQADLPQYQMGTSEAGRTTSQKMIQALAAKVPSLWGGAADLASSNKTDIAASSSFSATARQERNLNFGVREFAEAAAMNGIALHGGTHVFGGTFFVFSDYMRGAIRLAALQHLPVTYIFTHDSLAVGEDGPTHEPVEQLMSLRAMPGISVIRPADPNEAVAAWRLAMTTNDRPTVLVLTRQELAVLQGSLQQPNGVSRGGYVISPQQHSQAEGILMASGSEVALAIKAQQQLRKFGHDVVVVSMPCFDRFMQQSAAYREQVLPQQIRRRVSIELGVTLGWERFVGLDGLSLGVDTFGASGPAAEVLAEYGFTTAALVAAYQKLWRADHRLQTPIQRSVI</sequence>
<keyword evidence="13" id="KW-1185">Reference proteome</keyword>
<comment type="caution">
    <text evidence="12">The sequence shown here is derived from an EMBL/GenBank/DDBJ whole genome shotgun (WGS) entry which is preliminary data.</text>
</comment>
<dbReference type="SUPFAM" id="SSF52518">
    <property type="entry name" value="Thiamin diphosphate-binding fold (THDP-binding)"/>
    <property type="match status" value="2"/>
</dbReference>
<dbReference type="RefSeq" id="WP_407136999.1">
    <property type="nucleotide sequence ID" value="NZ_JBGQPK010000008.1"/>
</dbReference>
<dbReference type="CDD" id="cd07033">
    <property type="entry name" value="TPP_PYR_DXS_TK_like"/>
    <property type="match status" value="1"/>
</dbReference>
<dbReference type="InterPro" id="IPR009014">
    <property type="entry name" value="Transketo_C/PFOR_II"/>
</dbReference>
<comment type="catalytic activity">
    <reaction evidence="9">
        <text>D-sedoheptulose 7-phosphate + D-glyceraldehyde 3-phosphate = aldehydo-D-ribose 5-phosphate + D-xylulose 5-phosphate</text>
        <dbReference type="Rhea" id="RHEA:10508"/>
        <dbReference type="ChEBI" id="CHEBI:57483"/>
        <dbReference type="ChEBI" id="CHEBI:57737"/>
        <dbReference type="ChEBI" id="CHEBI:58273"/>
        <dbReference type="ChEBI" id="CHEBI:59776"/>
        <dbReference type="EC" id="2.2.1.1"/>
    </reaction>
</comment>
<dbReference type="InterPro" id="IPR033247">
    <property type="entry name" value="Transketolase_fam"/>
</dbReference>